<proteinExistence type="predicted"/>
<evidence type="ECO:0000313" key="2">
    <source>
        <dbReference type="Proteomes" id="UP000053144"/>
    </source>
</evidence>
<evidence type="ECO:0000313" key="1">
    <source>
        <dbReference type="EMBL" id="KOM28090.1"/>
    </source>
</evidence>
<protein>
    <submittedName>
        <fullName evidence="1">Uncharacterized protein</fullName>
    </submittedName>
</protein>
<reference evidence="2" key="1">
    <citation type="journal article" date="2015" name="Proc. Natl. Acad. Sci. U.S.A.">
        <title>Genome sequencing of adzuki bean (Vigna angularis) provides insight into high starch and low fat accumulation and domestication.</title>
        <authorList>
            <person name="Yang K."/>
            <person name="Tian Z."/>
            <person name="Chen C."/>
            <person name="Luo L."/>
            <person name="Zhao B."/>
            <person name="Wang Z."/>
            <person name="Yu L."/>
            <person name="Li Y."/>
            <person name="Sun Y."/>
            <person name="Li W."/>
            <person name="Chen Y."/>
            <person name="Li Y."/>
            <person name="Zhang Y."/>
            <person name="Ai D."/>
            <person name="Zhao J."/>
            <person name="Shang C."/>
            <person name="Ma Y."/>
            <person name="Wu B."/>
            <person name="Wang M."/>
            <person name="Gao L."/>
            <person name="Sun D."/>
            <person name="Zhang P."/>
            <person name="Guo F."/>
            <person name="Wang W."/>
            <person name="Li Y."/>
            <person name="Wang J."/>
            <person name="Varshney R.K."/>
            <person name="Wang J."/>
            <person name="Ling H.Q."/>
            <person name="Wan P."/>
        </authorList>
    </citation>
    <scope>NUCLEOTIDE SEQUENCE</scope>
    <source>
        <strain evidence="2">cv. Jingnong 6</strain>
    </source>
</reference>
<name>A0A0L9TBU2_PHAAN</name>
<accession>A0A0L9TBU2</accession>
<sequence length="108" mass="11996">MINTHLNTQNIKTPFHQSPLLEDTDSLSAHYIILTPHSRHFMTTTRDPRLLESIIFITSSSSYSGTHLTANTLYTANIIIFKPVFLTGQPPKATLISIPTSISSPPHP</sequence>
<dbReference type="AlphaFoldDB" id="A0A0L9TBU2"/>
<dbReference type="EMBL" id="KQ258413">
    <property type="protein sequence ID" value="KOM28090.1"/>
    <property type="molecule type" value="Genomic_DNA"/>
</dbReference>
<organism evidence="1 2">
    <name type="scientific">Phaseolus angularis</name>
    <name type="common">Azuki bean</name>
    <name type="synonym">Vigna angularis</name>
    <dbReference type="NCBI Taxonomy" id="3914"/>
    <lineage>
        <taxon>Eukaryota</taxon>
        <taxon>Viridiplantae</taxon>
        <taxon>Streptophyta</taxon>
        <taxon>Embryophyta</taxon>
        <taxon>Tracheophyta</taxon>
        <taxon>Spermatophyta</taxon>
        <taxon>Magnoliopsida</taxon>
        <taxon>eudicotyledons</taxon>
        <taxon>Gunneridae</taxon>
        <taxon>Pentapetalae</taxon>
        <taxon>rosids</taxon>
        <taxon>fabids</taxon>
        <taxon>Fabales</taxon>
        <taxon>Fabaceae</taxon>
        <taxon>Papilionoideae</taxon>
        <taxon>50 kb inversion clade</taxon>
        <taxon>NPAAA clade</taxon>
        <taxon>indigoferoid/millettioid clade</taxon>
        <taxon>Phaseoleae</taxon>
        <taxon>Vigna</taxon>
    </lineage>
</organism>
<dbReference type="Gramene" id="KOM28090">
    <property type="protein sequence ID" value="KOM28090"/>
    <property type="gene ID" value="LR48_Vigan499s003400"/>
</dbReference>
<dbReference type="Proteomes" id="UP000053144">
    <property type="component" value="Unassembled WGS sequence"/>
</dbReference>
<gene>
    <name evidence="1" type="ORF">LR48_Vigan499s003400</name>
</gene>